<accession>A0AAV8VWF5</accession>
<keyword evidence="3" id="KW-1185">Reference proteome</keyword>
<dbReference type="Proteomes" id="UP001159042">
    <property type="component" value="Unassembled WGS sequence"/>
</dbReference>
<organism evidence="2 3">
    <name type="scientific">Exocentrus adspersus</name>
    <dbReference type="NCBI Taxonomy" id="1586481"/>
    <lineage>
        <taxon>Eukaryota</taxon>
        <taxon>Metazoa</taxon>
        <taxon>Ecdysozoa</taxon>
        <taxon>Arthropoda</taxon>
        <taxon>Hexapoda</taxon>
        <taxon>Insecta</taxon>
        <taxon>Pterygota</taxon>
        <taxon>Neoptera</taxon>
        <taxon>Endopterygota</taxon>
        <taxon>Coleoptera</taxon>
        <taxon>Polyphaga</taxon>
        <taxon>Cucujiformia</taxon>
        <taxon>Chrysomeloidea</taxon>
        <taxon>Cerambycidae</taxon>
        <taxon>Lamiinae</taxon>
        <taxon>Acanthocinini</taxon>
        <taxon>Exocentrus</taxon>
    </lineage>
</organism>
<dbReference type="AlphaFoldDB" id="A0AAV8VWF5"/>
<comment type="caution">
    <text evidence="2">The sequence shown here is derived from an EMBL/GenBank/DDBJ whole genome shotgun (WGS) entry which is preliminary data.</text>
</comment>
<name>A0AAV8VWF5_9CUCU</name>
<keyword evidence="1" id="KW-0732">Signal</keyword>
<dbReference type="InterPro" id="IPR031734">
    <property type="entry name" value="MBF2"/>
</dbReference>
<dbReference type="PANTHER" id="PTHR37685:SF1">
    <property type="entry name" value="GEO11136P1-RELATED"/>
    <property type="match status" value="1"/>
</dbReference>
<feature type="chain" id="PRO_5043529915" evidence="1">
    <location>
        <begin position="20"/>
        <end position="152"/>
    </location>
</feature>
<dbReference type="PANTHER" id="PTHR37685">
    <property type="entry name" value="GEO11136P1-RELATED"/>
    <property type="match status" value="1"/>
</dbReference>
<sequence>MNHVVLLSIILCNVVCVYSDPVIIKSDDSNSNNCIDVKILNKPHHLFVGRCNSKQRHEVLHQENVIIKNDGKSHVSANIRMNVEGPVYITCVNIYDEVSNGEGGYPSFVAGGVGYNFIEFNVLTNYGKGFHFYVQIFGYTKKETGNGSNKVN</sequence>
<protein>
    <submittedName>
        <fullName evidence="2">Uncharacterized protein</fullName>
    </submittedName>
</protein>
<proteinExistence type="predicted"/>
<evidence type="ECO:0000313" key="2">
    <source>
        <dbReference type="EMBL" id="KAJ8918673.1"/>
    </source>
</evidence>
<dbReference type="EMBL" id="JANEYG010000023">
    <property type="protein sequence ID" value="KAJ8918673.1"/>
    <property type="molecule type" value="Genomic_DNA"/>
</dbReference>
<evidence type="ECO:0000313" key="3">
    <source>
        <dbReference type="Proteomes" id="UP001159042"/>
    </source>
</evidence>
<dbReference type="Pfam" id="PF15868">
    <property type="entry name" value="MBF2"/>
    <property type="match status" value="1"/>
</dbReference>
<reference evidence="2 3" key="1">
    <citation type="journal article" date="2023" name="Insect Mol. Biol.">
        <title>Genome sequencing provides insights into the evolution of gene families encoding plant cell wall-degrading enzymes in longhorned beetles.</title>
        <authorList>
            <person name="Shin N.R."/>
            <person name="Okamura Y."/>
            <person name="Kirsch R."/>
            <person name="Pauchet Y."/>
        </authorList>
    </citation>
    <scope>NUCLEOTIDE SEQUENCE [LARGE SCALE GENOMIC DNA]</scope>
    <source>
        <strain evidence="2">EAD_L_NR</strain>
    </source>
</reference>
<feature type="signal peptide" evidence="1">
    <location>
        <begin position="1"/>
        <end position="19"/>
    </location>
</feature>
<evidence type="ECO:0000256" key="1">
    <source>
        <dbReference type="SAM" id="SignalP"/>
    </source>
</evidence>
<gene>
    <name evidence="2" type="ORF">NQ315_014993</name>
</gene>